<dbReference type="PANTHER" id="PTHR31194">
    <property type="entry name" value="SHN SHINE , DNA BINDING / TRANSCRIPTION FACTOR"/>
    <property type="match status" value="1"/>
</dbReference>
<evidence type="ECO:0000256" key="5">
    <source>
        <dbReference type="ARBA" id="ARBA00023242"/>
    </source>
</evidence>
<name>A0A1E5UMX5_9POAL</name>
<dbReference type="SMART" id="SM00380">
    <property type="entry name" value="AP2"/>
    <property type="match status" value="1"/>
</dbReference>
<evidence type="ECO:0000313" key="9">
    <source>
        <dbReference type="Proteomes" id="UP000095767"/>
    </source>
</evidence>
<dbReference type="InterPro" id="IPR050913">
    <property type="entry name" value="AP2/ERF_ERF"/>
</dbReference>
<dbReference type="STRING" id="888268.A0A1E5UMX5"/>
<keyword evidence="5" id="KW-0539">Nucleus</keyword>
<evidence type="ECO:0000259" key="7">
    <source>
        <dbReference type="PROSITE" id="PS51032"/>
    </source>
</evidence>
<dbReference type="SUPFAM" id="SSF54171">
    <property type="entry name" value="DNA-binding domain"/>
    <property type="match status" value="1"/>
</dbReference>
<dbReference type="Gene3D" id="3.30.730.10">
    <property type="entry name" value="AP2/ERF domain"/>
    <property type="match status" value="1"/>
</dbReference>
<dbReference type="AlphaFoldDB" id="A0A1E5UMX5"/>
<dbReference type="EMBL" id="LWDX02070745">
    <property type="protein sequence ID" value="OEL14229.1"/>
    <property type="molecule type" value="Genomic_DNA"/>
</dbReference>
<evidence type="ECO:0000313" key="8">
    <source>
        <dbReference type="EMBL" id="OEL14229.1"/>
    </source>
</evidence>
<comment type="subcellular location">
    <subcellularLocation>
        <location evidence="1">Nucleus</location>
    </subcellularLocation>
</comment>
<dbReference type="InterPro" id="IPR001471">
    <property type="entry name" value="AP2/ERF_dom"/>
</dbReference>
<dbReference type="OrthoDB" id="1917565at2759"/>
<dbReference type="InterPro" id="IPR016177">
    <property type="entry name" value="DNA-bd_dom_sf"/>
</dbReference>
<dbReference type="GO" id="GO:0005634">
    <property type="term" value="C:nucleus"/>
    <property type="evidence" value="ECO:0007669"/>
    <property type="project" value="UniProtKB-SubCell"/>
</dbReference>
<keyword evidence="3" id="KW-0238">DNA-binding</keyword>
<evidence type="ECO:0000256" key="2">
    <source>
        <dbReference type="ARBA" id="ARBA00023015"/>
    </source>
</evidence>
<comment type="caution">
    <text evidence="8">The sequence shown here is derived from an EMBL/GenBank/DDBJ whole genome shotgun (WGS) entry which is preliminary data.</text>
</comment>
<keyword evidence="2" id="KW-0805">Transcription regulation</keyword>
<dbReference type="PRINTS" id="PR00367">
    <property type="entry name" value="ETHRSPELEMNT"/>
</dbReference>
<dbReference type="Proteomes" id="UP000095767">
    <property type="component" value="Unassembled WGS sequence"/>
</dbReference>
<feature type="region of interest" description="Disordered" evidence="6">
    <location>
        <begin position="1"/>
        <end position="21"/>
    </location>
</feature>
<dbReference type="GO" id="GO:0003700">
    <property type="term" value="F:DNA-binding transcription factor activity"/>
    <property type="evidence" value="ECO:0007669"/>
    <property type="project" value="InterPro"/>
</dbReference>
<protein>
    <recommendedName>
        <fullName evidence="7">AP2/ERF domain-containing protein</fullName>
    </recommendedName>
</protein>
<dbReference type="CDD" id="cd00018">
    <property type="entry name" value="AP2"/>
    <property type="match status" value="1"/>
</dbReference>
<evidence type="ECO:0000256" key="6">
    <source>
        <dbReference type="SAM" id="MobiDB-lite"/>
    </source>
</evidence>
<gene>
    <name evidence="8" type="ORF">BAE44_0024751</name>
</gene>
<dbReference type="PANTHER" id="PTHR31194:SF140">
    <property type="entry name" value="ETHYLENE-RESPONSIVE TRANSCRIPTION FACTOR CRF2"/>
    <property type="match status" value="1"/>
</dbReference>
<dbReference type="PROSITE" id="PS51032">
    <property type="entry name" value="AP2_ERF"/>
    <property type="match status" value="1"/>
</dbReference>
<keyword evidence="9" id="KW-1185">Reference proteome</keyword>
<dbReference type="InterPro" id="IPR036955">
    <property type="entry name" value="AP2/ERF_dom_sf"/>
</dbReference>
<keyword evidence="4" id="KW-0804">Transcription</keyword>
<proteinExistence type="predicted"/>
<accession>A0A1E5UMX5</accession>
<dbReference type="GO" id="GO:0003677">
    <property type="term" value="F:DNA binding"/>
    <property type="evidence" value="ECO:0007669"/>
    <property type="project" value="UniProtKB-KW"/>
</dbReference>
<feature type="domain" description="AP2/ERF" evidence="7">
    <location>
        <begin position="134"/>
        <end position="191"/>
    </location>
</feature>
<evidence type="ECO:0000256" key="3">
    <source>
        <dbReference type="ARBA" id="ARBA00023125"/>
    </source>
</evidence>
<evidence type="ECO:0000256" key="4">
    <source>
        <dbReference type="ARBA" id="ARBA00023163"/>
    </source>
</evidence>
<sequence>MVMVDGEFAPRPGTRQRPLPAVAWTPPAMGSARAPGPLPQVPAARLKSISPKRRIRHTHVVPFLLDPEGRIFCSDPDATDSFDDEDDQNTKVKKMVREVLVPLKNSKTSKFLKTHVPCGTKDMEVSGKKGKSSRFRGVHKRPWGRWASEIRDPMRKTRKWISSYDSEEAAATTNQAYANQFCAEVSAMKAQQSVSECAVLSSSSSVSCVSSSAQSEQTVQEVQNIVFMEIEPEPVDDILLNFSPTPKEISMHVFLGPIDETPVSNSVMPAEEFPLDDFPRLEAAFPINDFIGATHEPLDDDYIGCGA</sequence>
<reference evidence="8 9" key="1">
    <citation type="submission" date="2016-09" db="EMBL/GenBank/DDBJ databases">
        <title>The draft genome of Dichanthelium oligosanthes: A C3 panicoid grass species.</title>
        <authorList>
            <person name="Studer A.J."/>
            <person name="Schnable J.C."/>
            <person name="Brutnell T.P."/>
        </authorList>
    </citation>
    <scope>NUCLEOTIDE SEQUENCE [LARGE SCALE GENOMIC DNA]</scope>
    <source>
        <strain evidence="9">cv. Kellogg 1175</strain>
        <tissue evidence="8">Leaf</tissue>
    </source>
</reference>
<organism evidence="8 9">
    <name type="scientific">Dichanthelium oligosanthes</name>
    <dbReference type="NCBI Taxonomy" id="888268"/>
    <lineage>
        <taxon>Eukaryota</taxon>
        <taxon>Viridiplantae</taxon>
        <taxon>Streptophyta</taxon>
        <taxon>Embryophyta</taxon>
        <taxon>Tracheophyta</taxon>
        <taxon>Spermatophyta</taxon>
        <taxon>Magnoliopsida</taxon>
        <taxon>Liliopsida</taxon>
        <taxon>Poales</taxon>
        <taxon>Poaceae</taxon>
        <taxon>PACMAD clade</taxon>
        <taxon>Panicoideae</taxon>
        <taxon>Panicodae</taxon>
        <taxon>Paniceae</taxon>
        <taxon>Dichantheliinae</taxon>
        <taxon>Dichanthelium</taxon>
    </lineage>
</organism>
<evidence type="ECO:0000256" key="1">
    <source>
        <dbReference type="ARBA" id="ARBA00004123"/>
    </source>
</evidence>